<name>A0AAN9I9C0_CROPI</name>
<dbReference type="Proteomes" id="UP001372338">
    <property type="component" value="Unassembled WGS sequence"/>
</dbReference>
<dbReference type="AlphaFoldDB" id="A0AAN9I9C0"/>
<proteinExistence type="predicted"/>
<protein>
    <submittedName>
        <fullName evidence="1">Uncharacterized protein</fullName>
    </submittedName>
</protein>
<sequence length="78" mass="8444">MSSSSASFLSDSVECANVFKLVSLNGRKRKGYSVVSCSFKAPRVLAGLLATKAYPVPCCLIAQREEGTFIILDVKRVE</sequence>
<accession>A0AAN9I9C0</accession>
<keyword evidence="2" id="KW-1185">Reference proteome</keyword>
<gene>
    <name evidence="1" type="ORF">RIF29_22398</name>
</gene>
<comment type="caution">
    <text evidence="1">The sequence shown here is derived from an EMBL/GenBank/DDBJ whole genome shotgun (WGS) entry which is preliminary data.</text>
</comment>
<dbReference type="EMBL" id="JAYWIO010000004">
    <property type="protein sequence ID" value="KAK7269664.1"/>
    <property type="molecule type" value="Genomic_DNA"/>
</dbReference>
<evidence type="ECO:0000313" key="1">
    <source>
        <dbReference type="EMBL" id="KAK7269664.1"/>
    </source>
</evidence>
<reference evidence="1 2" key="1">
    <citation type="submission" date="2024-01" db="EMBL/GenBank/DDBJ databases">
        <title>The genomes of 5 underutilized Papilionoideae crops provide insights into root nodulation and disease resistanc.</title>
        <authorList>
            <person name="Yuan L."/>
        </authorList>
    </citation>
    <scope>NUCLEOTIDE SEQUENCE [LARGE SCALE GENOMIC DNA]</scope>
    <source>
        <strain evidence="1">ZHUSHIDOU_FW_LH</strain>
        <tissue evidence="1">Leaf</tissue>
    </source>
</reference>
<evidence type="ECO:0000313" key="2">
    <source>
        <dbReference type="Proteomes" id="UP001372338"/>
    </source>
</evidence>
<organism evidence="1 2">
    <name type="scientific">Crotalaria pallida</name>
    <name type="common">Smooth rattlebox</name>
    <name type="synonym">Crotalaria striata</name>
    <dbReference type="NCBI Taxonomy" id="3830"/>
    <lineage>
        <taxon>Eukaryota</taxon>
        <taxon>Viridiplantae</taxon>
        <taxon>Streptophyta</taxon>
        <taxon>Embryophyta</taxon>
        <taxon>Tracheophyta</taxon>
        <taxon>Spermatophyta</taxon>
        <taxon>Magnoliopsida</taxon>
        <taxon>eudicotyledons</taxon>
        <taxon>Gunneridae</taxon>
        <taxon>Pentapetalae</taxon>
        <taxon>rosids</taxon>
        <taxon>fabids</taxon>
        <taxon>Fabales</taxon>
        <taxon>Fabaceae</taxon>
        <taxon>Papilionoideae</taxon>
        <taxon>50 kb inversion clade</taxon>
        <taxon>genistoids sensu lato</taxon>
        <taxon>core genistoids</taxon>
        <taxon>Crotalarieae</taxon>
        <taxon>Crotalaria</taxon>
    </lineage>
</organism>